<reference evidence="1" key="1">
    <citation type="submission" date="2018-01" db="EMBL/GenBank/DDBJ databases">
        <authorList>
            <person name="Mao J.F."/>
        </authorList>
    </citation>
    <scope>NUCLEOTIDE SEQUENCE</scope>
    <source>
        <strain evidence="1">Huo1</strain>
        <tissue evidence="1">Leaf</tissue>
    </source>
</reference>
<dbReference type="EMBL" id="PNBA02001165">
    <property type="protein sequence ID" value="KAG6382235.1"/>
    <property type="molecule type" value="Genomic_DNA"/>
</dbReference>
<evidence type="ECO:0008006" key="3">
    <source>
        <dbReference type="Google" id="ProtNLM"/>
    </source>
</evidence>
<protein>
    <recommendedName>
        <fullName evidence="3">Calcineurin-like phosphoesterase domain-containing protein</fullName>
    </recommendedName>
</protein>
<dbReference type="PANTHER" id="PTHR34211:SF3">
    <property type="entry name" value="CALCINEURIN-LIKE METALLO-PHOSPHOESTERASE SUPERFAMILY PROTEIN"/>
    <property type="match status" value="1"/>
</dbReference>
<organism evidence="1">
    <name type="scientific">Salvia splendens</name>
    <name type="common">Scarlet sage</name>
    <dbReference type="NCBI Taxonomy" id="180675"/>
    <lineage>
        <taxon>Eukaryota</taxon>
        <taxon>Viridiplantae</taxon>
        <taxon>Streptophyta</taxon>
        <taxon>Embryophyta</taxon>
        <taxon>Tracheophyta</taxon>
        <taxon>Spermatophyta</taxon>
        <taxon>Magnoliopsida</taxon>
        <taxon>eudicotyledons</taxon>
        <taxon>Gunneridae</taxon>
        <taxon>Pentapetalae</taxon>
        <taxon>asterids</taxon>
        <taxon>lamiids</taxon>
        <taxon>Lamiales</taxon>
        <taxon>Lamiaceae</taxon>
        <taxon>Nepetoideae</taxon>
        <taxon>Mentheae</taxon>
        <taxon>Salviinae</taxon>
        <taxon>Salvia</taxon>
        <taxon>Salvia subgen. Calosphace</taxon>
        <taxon>core Calosphace</taxon>
    </lineage>
</organism>
<gene>
    <name evidence="1" type="ORF">SASPL_158128</name>
</gene>
<reference evidence="1" key="2">
    <citation type="submission" date="2020-08" db="EMBL/GenBank/DDBJ databases">
        <title>Plant Genome Project.</title>
        <authorList>
            <person name="Zhang R.-G."/>
        </authorList>
    </citation>
    <scope>NUCLEOTIDE SEQUENCE</scope>
    <source>
        <strain evidence="1">Huo1</strain>
        <tissue evidence="1">Leaf</tissue>
    </source>
</reference>
<evidence type="ECO:0000313" key="1">
    <source>
        <dbReference type="EMBL" id="KAG6382235.1"/>
    </source>
</evidence>
<dbReference type="InterPro" id="IPR029052">
    <property type="entry name" value="Metallo-depent_PP-like"/>
</dbReference>
<proteinExistence type="predicted"/>
<name>A0A8X8VTS9_SALSN</name>
<keyword evidence="2" id="KW-1185">Reference proteome</keyword>
<accession>A0A8X8VTS9</accession>
<dbReference type="SUPFAM" id="SSF56300">
    <property type="entry name" value="Metallo-dependent phosphatases"/>
    <property type="match status" value="1"/>
</dbReference>
<evidence type="ECO:0000313" key="2">
    <source>
        <dbReference type="Proteomes" id="UP000298416"/>
    </source>
</evidence>
<dbReference type="PANTHER" id="PTHR34211">
    <property type="entry name" value="CALCINEURIN-LIKE METALLO-PHOSPHOESTERASE SUPERFAMILY PROTEIN"/>
    <property type="match status" value="1"/>
</dbReference>
<sequence>MAYKIVRMNEFKDQVCKSWFAPVGSANDYPFLSKWVIYGELTCSGGSLFIALYCKLCCGEINRVRFNKTPSAVLQIFGFLLTLYHKRIRELKKKQMKPDFLDMVPWTSAYLFKTVFDLLVSVAVCLLGVLTCAAMSKVEDAAKQYDLLYDQFSEHDELWFDFMADTGDGGNSSYVWHGLLLSLLLGFKVMVPRLLCHEVTCSLLGVILHKINEFSFCYLFSRTLTKTGTTESSVYLGLNTKQDVKSGFQVDGFMPQKKSYFALQLPKRWWVFGLDLALHSDIDVYQFKFFSELIKEKVGDCDSVIIMTHEPNWLLDWYWDDVTGKNVSHLIRDHLKGRCKLRVAGDLHHYMGNSHVPSEEPAYVHHLLVNGCGGAFLHPTHVFSNFDNLYEASYESKAAYPSLKTQAG</sequence>
<dbReference type="Proteomes" id="UP000298416">
    <property type="component" value="Unassembled WGS sequence"/>
</dbReference>
<comment type="caution">
    <text evidence="1">The sequence shown here is derived from an EMBL/GenBank/DDBJ whole genome shotgun (WGS) entry which is preliminary data.</text>
</comment>
<dbReference type="AlphaFoldDB" id="A0A8X8VTS9"/>